<comment type="cofactor">
    <cofactor evidence="10">
        <name>Mg(2+)</name>
        <dbReference type="ChEBI" id="CHEBI:18420"/>
    </cofactor>
    <text evidence="10">Binds 1 Mg(2+) ion per subunit.</text>
</comment>
<feature type="binding site" evidence="10">
    <location>
        <begin position="25"/>
        <end position="31"/>
    </location>
    <ligand>
        <name>GTP</name>
        <dbReference type="ChEBI" id="CHEBI:37565"/>
    </ligand>
</feature>
<dbReference type="OMA" id="FHHAKPI"/>
<dbReference type="InterPro" id="IPR033128">
    <property type="entry name" value="Adenylosuccin_syn_Lys_AS"/>
</dbReference>
<dbReference type="Pfam" id="PF00709">
    <property type="entry name" value="Adenylsucc_synt"/>
    <property type="match status" value="1"/>
</dbReference>
<proteinExistence type="inferred from homology"/>
<dbReference type="UniPathway" id="UPA00075">
    <property type="reaction ID" value="UER00335"/>
</dbReference>
<dbReference type="InterPro" id="IPR027417">
    <property type="entry name" value="P-loop_NTPase"/>
</dbReference>
<feature type="binding site" evidence="10">
    <location>
        <position position="155"/>
    </location>
    <ligand>
        <name>IMP</name>
        <dbReference type="ChEBI" id="CHEBI:58053"/>
        <note>ligand shared between dimeric partners</note>
    </ligand>
</feature>
<feature type="binding site" evidence="10">
    <location>
        <position position="232"/>
    </location>
    <ligand>
        <name>IMP</name>
        <dbReference type="ChEBI" id="CHEBI:58053"/>
    </ligand>
</feature>
<dbReference type="PANTHER" id="PTHR11846">
    <property type="entry name" value="ADENYLOSUCCINATE SYNTHETASE"/>
    <property type="match status" value="1"/>
</dbReference>
<dbReference type="VEuPathDB" id="PlasmoDB:Py17XNL_001105720"/>
<feature type="binding site" evidence="10">
    <location>
        <position position="311"/>
    </location>
    <ligand>
        <name>IMP</name>
        <dbReference type="ChEBI" id="CHEBI:58053"/>
    </ligand>
</feature>
<evidence type="ECO:0000256" key="10">
    <source>
        <dbReference type="HAMAP-Rule" id="MF_03125"/>
    </source>
</evidence>
<dbReference type="PROSITE" id="PS00513">
    <property type="entry name" value="ADENYLOSUCCIN_SYN_2"/>
    <property type="match status" value="1"/>
</dbReference>
<accession>A0A077Y6D7</accession>
<evidence type="ECO:0000256" key="12">
    <source>
        <dbReference type="RuleBase" id="RU000520"/>
    </source>
</evidence>
<evidence type="ECO:0000256" key="11">
    <source>
        <dbReference type="PROSITE-ProRule" id="PRU10134"/>
    </source>
</evidence>
<evidence type="ECO:0000256" key="8">
    <source>
        <dbReference type="ARBA" id="ARBA00023134"/>
    </source>
</evidence>
<dbReference type="FunFam" id="1.10.300.10:FF:000001">
    <property type="entry name" value="Adenylosuccinate synthetase"/>
    <property type="match status" value="1"/>
</dbReference>
<name>A0A077Y6D7_PLAYE</name>
<dbReference type="OrthoDB" id="10265645at2759"/>
<feature type="binding site" evidence="10">
    <location>
        <begin position="26"/>
        <end position="29"/>
    </location>
    <ligand>
        <name>IMP</name>
        <dbReference type="ChEBI" id="CHEBI:58053"/>
    </ligand>
</feature>
<keyword evidence="4 10" id="KW-0479">Metal-binding</keyword>
<dbReference type="KEGG" id="pyo:PY17X_1132500"/>
<reference evidence="13" key="3">
    <citation type="submission" date="2014-05" db="EMBL/GenBank/DDBJ databases">
        <authorList>
            <person name="Aslett A.Martin."/>
            <person name="De Silva Nishadi"/>
        </authorList>
    </citation>
    <scope>NUCLEOTIDE SEQUENCE</scope>
    <source>
        <strain evidence="13">YM</strain>
    </source>
</reference>
<evidence type="ECO:0000256" key="3">
    <source>
        <dbReference type="ARBA" id="ARBA00022598"/>
    </source>
</evidence>
<dbReference type="SMR" id="A0A077Y6D7"/>
<dbReference type="VEuPathDB" id="PlasmoDB:PY03301"/>
<evidence type="ECO:0000313" key="15">
    <source>
        <dbReference type="Proteomes" id="UP000072874"/>
    </source>
</evidence>
<dbReference type="Gene3D" id="3.40.440.10">
    <property type="entry name" value="Adenylosuccinate Synthetase, subunit A, domain 1"/>
    <property type="match status" value="1"/>
</dbReference>
<dbReference type="InterPro" id="IPR018220">
    <property type="entry name" value="Adenylosuccin_syn_GTP-bd"/>
</dbReference>
<dbReference type="FunFam" id="3.90.170.10:FF:000001">
    <property type="entry name" value="Adenylosuccinate synthetase"/>
    <property type="match status" value="1"/>
</dbReference>
<dbReference type="InterPro" id="IPR042109">
    <property type="entry name" value="Adenylosuccinate_synth_dom1"/>
</dbReference>
<feature type="active site" evidence="11">
    <location>
        <position position="152"/>
    </location>
</feature>
<dbReference type="GO" id="GO:0044208">
    <property type="term" value="P:'de novo' AMP biosynthetic process"/>
    <property type="evidence" value="ECO:0007669"/>
    <property type="project" value="UniProtKB-UniRule"/>
</dbReference>
<feature type="active site" description="Proton donor" evidence="10">
    <location>
        <position position="54"/>
    </location>
</feature>
<feature type="binding site" evidence="10">
    <location>
        <begin position="339"/>
        <end position="341"/>
    </location>
    <ligand>
        <name>GTP</name>
        <dbReference type="ChEBI" id="CHEBI:37565"/>
    </ligand>
</feature>
<dbReference type="Proteomes" id="UP000072904">
    <property type="component" value="Chromosome 11"/>
</dbReference>
<feature type="binding site" evidence="10">
    <location>
        <position position="141"/>
    </location>
    <ligand>
        <name>IMP</name>
        <dbReference type="ChEBI" id="CHEBI:58053"/>
    </ligand>
</feature>
<feature type="binding site" evidence="10">
    <location>
        <position position="53"/>
    </location>
    <ligand>
        <name>Mg(2+)</name>
        <dbReference type="ChEBI" id="CHEBI:18420"/>
    </ligand>
</feature>
<feature type="active site" description="Proton acceptor" evidence="10">
    <location>
        <position position="26"/>
    </location>
</feature>
<keyword evidence="7 10" id="KW-0460">Magnesium</keyword>
<dbReference type="PROSITE" id="PS01266">
    <property type="entry name" value="ADENYLOSUCCIN_SYN_1"/>
    <property type="match status" value="1"/>
</dbReference>
<evidence type="ECO:0000313" key="13">
    <source>
        <dbReference type="EMBL" id="CDU19013.1"/>
    </source>
</evidence>
<keyword evidence="8 10" id="KW-0342">GTP-binding</keyword>
<dbReference type="NCBIfam" id="TIGR00184">
    <property type="entry name" value="purA"/>
    <property type="match status" value="1"/>
</dbReference>
<feature type="binding site" evidence="10">
    <location>
        <begin position="425"/>
        <end position="427"/>
    </location>
    <ligand>
        <name>GTP</name>
        <dbReference type="ChEBI" id="CHEBI:37565"/>
    </ligand>
</feature>
<dbReference type="EMBL" id="LK934639">
    <property type="protein sequence ID" value="CDU19013.1"/>
    <property type="molecule type" value="Genomic_DNA"/>
</dbReference>
<dbReference type="InterPro" id="IPR042110">
    <property type="entry name" value="Adenylosuccinate_synth_dom2"/>
</dbReference>
<dbReference type="EC" id="6.3.4.4" evidence="10 12"/>
<evidence type="ECO:0000256" key="5">
    <source>
        <dbReference type="ARBA" id="ARBA00022741"/>
    </source>
</evidence>
<comment type="function">
    <text evidence="9">Plays an important role in the salvage pathway for purine nucleotide biosynthesis. Catalyzes the first committed step in the biosynthesis of AMP from IMP.</text>
</comment>
<dbReference type="HAMAP" id="MF_00011">
    <property type="entry name" value="Adenylosucc_synth"/>
    <property type="match status" value="1"/>
</dbReference>
<feature type="binding site" evidence="10">
    <location>
        <position position="307"/>
    </location>
    <ligand>
        <name>GTP</name>
        <dbReference type="ChEBI" id="CHEBI:37565"/>
    </ligand>
</feature>
<dbReference type="NCBIfam" id="NF002223">
    <property type="entry name" value="PRK01117.1"/>
    <property type="match status" value="1"/>
</dbReference>
<dbReference type="Gene3D" id="1.10.300.10">
    <property type="entry name" value="Adenylosuccinate Synthetase, subunit A, domain 2"/>
    <property type="match status" value="1"/>
</dbReference>
<protein>
    <recommendedName>
        <fullName evidence="10 12">Adenylosuccinate synthetase</fullName>
        <shortName evidence="10">AMPSase</shortName>
        <shortName evidence="10">AdSS</shortName>
        <ecNumber evidence="10 12">6.3.4.4</ecNumber>
    </recommendedName>
    <alternativeName>
        <fullName evidence="10">IMP--aspartate ligase</fullName>
    </alternativeName>
</protein>
<dbReference type="AlphaFoldDB" id="A0A077Y6D7"/>
<dbReference type="SMART" id="SM00788">
    <property type="entry name" value="Adenylsucc_synt"/>
    <property type="match status" value="1"/>
</dbReference>
<dbReference type="InterPro" id="IPR042111">
    <property type="entry name" value="Adenylosuccinate_synth_dom3"/>
</dbReference>
<comment type="pathway">
    <text evidence="10 12">Purine metabolism; AMP biosynthesis via de novo pathway; AMP from IMP: step 1/2.</text>
</comment>
<comment type="subcellular location">
    <subcellularLocation>
        <location evidence="10">Cytoplasm</location>
    </subcellularLocation>
</comment>
<dbReference type="Proteomes" id="UP000072874">
    <property type="component" value="Chromosome 11"/>
</dbReference>
<keyword evidence="2 10" id="KW-0963">Cytoplasm</keyword>
<reference evidence="15 16" key="1">
    <citation type="journal article" date="2014" name="BMC Biol.">
        <title>A comprehensive evaluation of rodent malaria parasite genomes and gene expression.</title>
        <authorList>
            <person name="Otto T.D."/>
            <person name="Bohme U."/>
            <person name="Jackson A.P."/>
            <person name="Hunt M."/>
            <person name="Franke-Fayard B."/>
            <person name="Hoeijmakers W.A."/>
            <person name="Religa A.A."/>
            <person name="Robertson L."/>
            <person name="Sanders M."/>
            <person name="Ogun S.A."/>
            <person name="Cunningham D."/>
            <person name="Erhart A."/>
            <person name="Billker O."/>
            <person name="Khan S.M."/>
            <person name="Stunnenberg H.G."/>
            <person name="Langhorne J."/>
            <person name="Holder A.A."/>
            <person name="Waters A.P."/>
            <person name="Newbold C.I."/>
            <person name="Pain A."/>
            <person name="Berriman M."/>
            <person name="Janse C.J."/>
        </authorList>
    </citation>
    <scope>NUCLEOTIDE SEQUENCE [LARGE SCALE GENOMIC DNA]</scope>
    <source>
        <strain evidence="14 15">17X</strain>
        <strain evidence="13 16">YM</strain>
    </source>
</reference>
<dbReference type="VEuPathDB" id="PlasmoDB:PYYM_1133400"/>
<comment type="similarity">
    <text evidence="10 12">Belongs to the adenylosuccinate synthetase family.</text>
</comment>
<evidence type="ECO:0000313" key="16">
    <source>
        <dbReference type="Proteomes" id="UP000072904"/>
    </source>
</evidence>
<keyword evidence="5 10" id="KW-0547">Nucleotide-binding</keyword>
<dbReference type="GO" id="GO:0046040">
    <property type="term" value="P:IMP metabolic process"/>
    <property type="evidence" value="ECO:0007669"/>
    <property type="project" value="TreeGrafter"/>
</dbReference>
<evidence type="ECO:0000256" key="1">
    <source>
        <dbReference type="ARBA" id="ARBA00011738"/>
    </source>
</evidence>
<evidence type="ECO:0000256" key="9">
    <source>
        <dbReference type="ARBA" id="ARBA00025008"/>
    </source>
</evidence>
<dbReference type="GO" id="GO:0000287">
    <property type="term" value="F:magnesium ion binding"/>
    <property type="evidence" value="ECO:0007669"/>
    <property type="project" value="UniProtKB-UniRule"/>
</dbReference>
<feature type="binding site" evidence="10">
    <location>
        <position position="313"/>
    </location>
    <ligand>
        <name>GTP</name>
        <dbReference type="ChEBI" id="CHEBI:37565"/>
    </ligand>
</feature>
<feature type="binding site" evidence="10">
    <location>
        <begin position="307"/>
        <end position="313"/>
    </location>
    <ligand>
        <name>substrate</name>
    </ligand>
</feature>
<comment type="function">
    <text evidence="12">Plays an important role in the de novo pathway of purine nucleotide biosynthesis.</text>
</comment>
<organism evidence="13 16">
    <name type="scientific">Plasmodium yoelii</name>
    <dbReference type="NCBI Taxonomy" id="5861"/>
    <lineage>
        <taxon>Eukaryota</taxon>
        <taxon>Sar</taxon>
        <taxon>Alveolata</taxon>
        <taxon>Apicomplexa</taxon>
        <taxon>Aconoidasida</taxon>
        <taxon>Haemosporida</taxon>
        <taxon>Plasmodiidae</taxon>
        <taxon>Plasmodium</taxon>
        <taxon>Plasmodium (Vinckeia)</taxon>
    </lineage>
</organism>
<dbReference type="Gene3D" id="3.90.170.10">
    <property type="entry name" value="Adenylosuccinate Synthetase, subunit A, domain 3"/>
    <property type="match status" value="1"/>
</dbReference>
<comment type="function">
    <text evidence="10">Plays an important role in the salvage pathway for purine nucleotide biosynthesis. Catalyzes the first commited step in the biosynthesis of AMP from IMP.</text>
</comment>
<dbReference type="GO" id="GO:0005525">
    <property type="term" value="F:GTP binding"/>
    <property type="evidence" value="ECO:0007669"/>
    <property type="project" value="UniProtKB-UniRule"/>
</dbReference>
<keyword evidence="3 10" id="KW-0436">Ligase</keyword>
<reference evidence="14" key="2">
    <citation type="submission" date="2014-05" db="EMBL/GenBank/DDBJ databases">
        <authorList>
            <person name="Aslett M.A."/>
            <person name="De Silva N."/>
        </authorList>
    </citation>
    <scope>NUCLEOTIDE SEQUENCE</scope>
    <source>
        <strain evidence="14">17X</strain>
    </source>
</reference>
<comment type="catalytic activity">
    <reaction evidence="10 12">
        <text>IMP + L-aspartate + GTP = N(6)-(1,2-dicarboxyethyl)-AMP + GDP + phosphate + 2 H(+)</text>
        <dbReference type="Rhea" id="RHEA:15753"/>
        <dbReference type="ChEBI" id="CHEBI:15378"/>
        <dbReference type="ChEBI" id="CHEBI:29991"/>
        <dbReference type="ChEBI" id="CHEBI:37565"/>
        <dbReference type="ChEBI" id="CHEBI:43474"/>
        <dbReference type="ChEBI" id="CHEBI:57567"/>
        <dbReference type="ChEBI" id="CHEBI:58053"/>
        <dbReference type="ChEBI" id="CHEBI:58189"/>
        <dbReference type="EC" id="6.3.4.4"/>
    </reaction>
</comment>
<comment type="subunit">
    <text evidence="1 10">Homodimer.</text>
</comment>
<dbReference type="InterPro" id="IPR001114">
    <property type="entry name" value="Adenylosuccinate_synthetase"/>
</dbReference>
<keyword evidence="6 10" id="KW-0658">Purine biosynthesis</keyword>
<feature type="binding site" evidence="10">
    <location>
        <position position="26"/>
    </location>
    <ligand>
        <name>Mg(2+)</name>
        <dbReference type="ChEBI" id="CHEBI:18420"/>
    </ligand>
</feature>
<dbReference type="GO" id="GO:0004019">
    <property type="term" value="F:adenylosuccinate synthase activity"/>
    <property type="evidence" value="ECO:0007669"/>
    <property type="project" value="UniProtKB-UniRule"/>
</dbReference>
<feature type="binding site" evidence="10">
    <location>
        <position position="62"/>
    </location>
    <ligand>
        <name>GTP</name>
        <dbReference type="ChEBI" id="CHEBI:37565"/>
    </ligand>
</feature>
<dbReference type="GO" id="GO:0005737">
    <property type="term" value="C:cytoplasm"/>
    <property type="evidence" value="ECO:0007669"/>
    <property type="project" value="UniProtKB-SubCell"/>
</dbReference>
<dbReference type="GeneID" id="3830522"/>
<dbReference type="CDD" id="cd03108">
    <property type="entry name" value="AdSS"/>
    <property type="match status" value="1"/>
</dbReference>
<feature type="binding site" evidence="10">
    <location>
        <position position="247"/>
    </location>
    <ligand>
        <name>IMP</name>
        <dbReference type="ChEBI" id="CHEBI:58053"/>
    </ligand>
</feature>
<evidence type="ECO:0000256" key="6">
    <source>
        <dbReference type="ARBA" id="ARBA00022755"/>
    </source>
</evidence>
<dbReference type="PANTHER" id="PTHR11846:SF0">
    <property type="entry name" value="ADENYLOSUCCINATE SYNTHETASE"/>
    <property type="match status" value="1"/>
</dbReference>
<feature type="binding site" evidence="10">
    <location>
        <begin position="51"/>
        <end position="54"/>
    </location>
    <ligand>
        <name>IMP</name>
        <dbReference type="ChEBI" id="CHEBI:58053"/>
    </ligand>
</feature>
<dbReference type="VEuPathDB" id="PlasmoDB:PY17X_1132500"/>
<reference evidence="14" key="4">
    <citation type="submission" date="2019-05" db="EMBL/GenBank/DDBJ databases">
        <authorList>
            <consortium name="Pathogen Informatics"/>
        </authorList>
    </citation>
    <scope>NUCLEOTIDE SEQUENCE</scope>
    <source>
        <strain evidence="14">17X</strain>
    </source>
</reference>
<evidence type="ECO:0000256" key="7">
    <source>
        <dbReference type="ARBA" id="ARBA00022842"/>
    </source>
</evidence>
<dbReference type="SUPFAM" id="SSF52540">
    <property type="entry name" value="P-loop containing nucleoside triphosphate hydrolases"/>
    <property type="match status" value="1"/>
</dbReference>
<dbReference type="RefSeq" id="XP_731297.1">
    <property type="nucleotide sequence ID" value="XM_726204.1"/>
</dbReference>
<dbReference type="EMBL" id="LM993665">
    <property type="protein sequence ID" value="VTZ79598.1"/>
    <property type="molecule type" value="Genomic_DNA"/>
</dbReference>
<evidence type="ECO:0000313" key="14">
    <source>
        <dbReference type="EMBL" id="VTZ79598.1"/>
    </source>
</evidence>
<sequence>MNIFEHSIKNVDKGNVVAIVGTQWGDEGKGKIIDILSKYSDITCRFNGGGNAGHTICVGNKKHALHLLPCGVLYENNINILGNCMVIHLKTLMKEINNLGNNILDRIYISEKAHILFDIHQEIDAIQETRKSKDGNAIGTTKKGIGPCYSTKASRIGIRMGSLRNFENFKKLYIKLIDNLMDLYNIKDYNKEEELNEFYTYHKILKDKIINIISYINKSIDSKKYILIEGANAAMLDIDLGTYPFVTSSSTTLGGIFSGLGIHHKKLNLVVGVVKSYLTRVGSGPFLTEQCNEIGEYLTKKGFEYGTTTNRPRRCGWLDLPMLFYVKYINCIDIINLTKLDVLSGLKEIYVCVDYKNKTTGELLERGSYPLEDEQLREYEPVYEKFEGWDEDITNCIEFDELPENAKKYVLTIESYIKTPIVWVGVGPTRDNTITRKFD</sequence>
<gene>
    <name evidence="14" type="ORF">PY17X_1132500</name>
    <name evidence="13" type="ORF">PYYM_1133400</name>
</gene>
<comment type="miscellaneous">
    <text evidence="10">Parasitic protozoa lack the de novo purine biosynthesis pathway and rely exclusively on the salvage pathway for their purine nucleotide requirements.</text>
</comment>
<feature type="binding site" evidence="10">
    <location>
        <begin position="53"/>
        <end position="55"/>
    </location>
    <ligand>
        <name>GTP</name>
        <dbReference type="ChEBI" id="CHEBI:37565"/>
    </ligand>
</feature>
<evidence type="ECO:0000256" key="4">
    <source>
        <dbReference type="ARBA" id="ARBA00022723"/>
    </source>
</evidence>
<evidence type="ECO:0000256" key="2">
    <source>
        <dbReference type="ARBA" id="ARBA00022490"/>
    </source>
</evidence>